<evidence type="ECO:0000256" key="1">
    <source>
        <dbReference type="SAM" id="Phobius"/>
    </source>
</evidence>
<name>A0A3M7LC90_9FLAO</name>
<gene>
    <name evidence="2" type="ORF">D1632_05395</name>
</gene>
<protein>
    <submittedName>
        <fullName evidence="2">Uncharacterized protein</fullName>
    </submittedName>
</protein>
<proteinExistence type="predicted"/>
<evidence type="ECO:0000313" key="2">
    <source>
        <dbReference type="EMBL" id="RMZ60373.1"/>
    </source>
</evidence>
<feature type="transmembrane region" description="Helical" evidence="1">
    <location>
        <begin position="52"/>
        <end position="74"/>
    </location>
</feature>
<dbReference type="AlphaFoldDB" id="A0A3M7LC90"/>
<evidence type="ECO:0000313" key="3">
    <source>
        <dbReference type="Proteomes" id="UP000267524"/>
    </source>
</evidence>
<organism evidence="2 3">
    <name type="scientific">Chryseobacterium nematophagum</name>
    <dbReference type="NCBI Taxonomy" id="2305228"/>
    <lineage>
        <taxon>Bacteria</taxon>
        <taxon>Pseudomonadati</taxon>
        <taxon>Bacteroidota</taxon>
        <taxon>Flavobacteriia</taxon>
        <taxon>Flavobacteriales</taxon>
        <taxon>Weeksellaceae</taxon>
        <taxon>Chryseobacterium group</taxon>
        <taxon>Chryseobacterium</taxon>
    </lineage>
</organism>
<feature type="transmembrane region" description="Helical" evidence="1">
    <location>
        <begin position="109"/>
        <end position="126"/>
    </location>
</feature>
<feature type="transmembrane region" description="Helical" evidence="1">
    <location>
        <begin position="7"/>
        <end position="27"/>
    </location>
</feature>
<keyword evidence="1" id="KW-0812">Transmembrane</keyword>
<reference evidence="2 3" key="1">
    <citation type="submission" date="2018-08" db="EMBL/GenBank/DDBJ databases">
        <title>Chryseobacterium nematophagum: a novel matrix digesting pathogen of nematodes.</title>
        <authorList>
            <person name="Page A."/>
            <person name="Roberts M."/>
            <person name="Felix M.-A."/>
            <person name="Weir W."/>
        </authorList>
    </citation>
    <scope>NUCLEOTIDE SEQUENCE [LARGE SCALE GENOMIC DNA]</scope>
    <source>
        <strain evidence="2 3">JUb275</strain>
    </source>
</reference>
<dbReference type="Proteomes" id="UP000267524">
    <property type="component" value="Unassembled WGS sequence"/>
</dbReference>
<feature type="transmembrane region" description="Helical" evidence="1">
    <location>
        <begin position="81"/>
        <end position="103"/>
    </location>
</feature>
<accession>A0A3M7LC90</accession>
<keyword evidence="1" id="KW-1133">Transmembrane helix</keyword>
<sequence length="135" mass="15978">MFKVNLINSFLYLLVKYFIFFFILAFVGDRFKSIVLDNAETVSEIFKLTLNYILYVAIYAIPLILVFGFPLYYILKIRKGLYFVLSIILLFTIEYLIYTYFYAPSNKTLGIYNIIVGIILLGIFFYKSIRIKFTE</sequence>
<keyword evidence="1" id="KW-0472">Membrane</keyword>
<dbReference type="EMBL" id="QWIV01000008">
    <property type="protein sequence ID" value="RMZ60373.1"/>
    <property type="molecule type" value="Genomic_DNA"/>
</dbReference>
<keyword evidence="3" id="KW-1185">Reference proteome</keyword>
<comment type="caution">
    <text evidence="2">The sequence shown here is derived from an EMBL/GenBank/DDBJ whole genome shotgun (WGS) entry which is preliminary data.</text>
</comment>